<dbReference type="PANTHER" id="PTHR30404:SF0">
    <property type="entry name" value="N-ACETYLMURAMOYL-L-ALANINE AMIDASE AMIC"/>
    <property type="match status" value="1"/>
</dbReference>
<dbReference type="Gene3D" id="2.60.40.3500">
    <property type="match status" value="1"/>
</dbReference>
<evidence type="ECO:0000313" key="7">
    <source>
        <dbReference type="Proteomes" id="UP001165367"/>
    </source>
</evidence>
<comment type="caution">
    <text evidence="6">The sequence shown here is derived from an EMBL/GenBank/DDBJ whole genome shotgun (WGS) entry which is preliminary data.</text>
</comment>
<comment type="catalytic activity">
    <reaction evidence="1">
        <text>Hydrolyzes the link between N-acetylmuramoyl residues and L-amino acid residues in certain cell-wall glycopeptides.</text>
        <dbReference type="EC" id="3.5.1.28"/>
    </reaction>
</comment>
<evidence type="ECO:0000313" key="6">
    <source>
        <dbReference type="EMBL" id="MCG2616891.1"/>
    </source>
</evidence>
<dbReference type="SUPFAM" id="SSF53187">
    <property type="entry name" value="Zn-dependent exopeptidases"/>
    <property type="match status" value="1"/>
</dbReference>
<dbReference type="EC" id="3.5.1.28" evidence="2"/>
<accession>A0ABS9KX46</accession>
<gene>
    <name evidence="6" type="ORF">LZZ85_21520</name>
</gene>
<evidence type="ECO:0000256" key="3">
    <source>
        <dbReference type="ARBA" id="ARBA00022801"/>
    </source>
</evidence>
<proteinExistence type="predicted"/>
<dbReference type="InterPro" id="IPR050695">
    <property type="entry name" value="N-acetylmuramoyl_amidase_3"/>
</dbReference>
<dbReference type="CDD" id="cd02696">
    <property type="entry name" value="MurNAc-LAA"/>
    <property type="match status" value="1"/>
</dbReference>
<sequence>MNRMILAALVFATSLVQAQQAEKPVIRLVDPLRENNSTRSSKVFVSGSTCKSCALTINGTDVKVYSTGGFAHELKLIPGYNNVELVATQGKQQAVKKLSFQYVLPSPPDTVKTLDIVQIQTFPEGNLVLQPGDKIRFRVKGLTGCVVMVNNKLQLFEMPANPMPGIYQGEYTVSAADSFVTTKIPVTIKDSSGKAVTKLTQAQVSLAAEASPDLLVTRGRLAHLLFGLGDDRLGGAKIGYIDSLIPLQMTGKIGSLYRIKLSKYRTAYIPDDVVDFLPKGTFPPSSLTGNWRVYGDSVYDYVQVALTARLPYQSFQEVGPSRIVVDVFGATSNTNWITQLENTKAIKNVWYEQREDEVLRITIELQHSQHWGHTIYYNGSMLVIRVKQQPQQLSLNRLKIAVDAGHGGGNTGAGGPANSSEKMLALAVSLKLQRTLQQQGAFVTMTRTTERFVDNKERILFYRDSLPDLLISIHLNSSADPVNVGGTGVFYRYVGFRPLSRFIYQRMLELGLREYGNTGSFNFMLNSPTEYPNALVEMLFISNPAEEELIMDEKFQQQIADKIVAGIRDFLESCKEG</sequence>
<dbReference type="RefSeq" id="WP_237875428.1">
    <property type="nucleotide sequence ID" value="NZ_JAKLTR010000016.1"/>
</dbReference>
<dbReference type="SMART" id="SM00646">
    <property type="entry name" value="Ami_3"/>
    <property type="match status" value="1"/>
</dbReference>
<dbReference type="PANTHER" id="PTHR30404">
    <property type="entry name" value="N-ACETYLMURAMOYL-L-ALANINE AMIDASE"/>
    <property type="match status" value="1"/>
</dbReference>
<name>A0ABS9KX46_9BACT</name>
<dbReference type="InterPro" id="IPR002508">
    <property type="entry name" value="MurNAc-LAA_cat"/>
</dbReference>
<evidence type="ECO:0000256" key="4">
    <source>
        <dbReference type="SAM" id="SignalP"/>
    </source>
</evidence>
<dbReference type="InterPro" id="IPR021731">
    <property type="entry name" value="AMIN_dom"/>
</dbReference>
<keyword evidence="3" id="KW-0378">Hydrolase</keyword>
<dbReference type="Proteomes" id="UP001165367">
    <property type="component" value="Unassembled WGS sequence"/>
</dbReference>
<protein>
    <recommendedName>
        <fullName evidence="2">N-acetylmuramoyl-L-alanine amidase</fullName>
        <ecNumber evidence="2">3.5.1.28</ecNumber>
    </recommendedName>
</protein>
<dbReference type="Gene3D" id="2.60.40.10">
    <property type="entry name" value="Immunoglobulins"/>
    <property type="match status" value="1"/>
</dbReference>
<keyword evidence="4" id="KW-0732">Signal</keyword>
<reference evidence="6" key="1">
    <citation type="submission" date="2022-01" db="EMBL/GenBank/DDBJ databases">
        <authorList>
            <person name="Jo J.-H."/>
            <person name="Im W.-T."/>
        </authorList>
    </citation>
    <scope>NUCLEOTIDE SEQUENCE</scope>
    <source>
        <strain evidence="6">NA20</strain>
    </source>
</reference>
<feature type="signal peptide" evidence="4">
    <location>
        <begin position="1"/>
        <end position="18"/>
    </location>
</feature>
<dbReference type="Gene3D" id="3.40.630.40">
    <property type="entry name" value="Zn-dependent exopeptidases"/>
    <property type="match status" value="1"/>
</dbReference>
<organism evidence="6 7">
    <name type="scientific">Terrimonas ginsenosidimutans</name>
    <dbReference type="NCBI Taxonomy" id="2908004"/>
    <lineage>
        <taxon>Bacteria</taxon>
        <taxon>Pseudomonadati</taxon>
        <taxon>Bacteroidota</taxon>
        <taxon>Chitinophagia</taxon>
        <taxon>Chitinophagales</taxon>
        <taxon>Chitinophagaceae</taxon>
        <taxon>Terrimonas</taxon>
    </lineage>
</organism>
<feature type="domain" description="MurNAc-LAA" evidence="5">
    <location>
        <begin position="464"/>
        <end position="568"/>
    </location>
</feature>
<keyword evidence="7" id="KW-1185">Reference proteome</keyword>
<evidence type="ECO:0000256" key="1">
    <source>
        <dbReference type="ARBA" id="ARBA00001561"/>
    </source>
</evidence>
<dbReference type="Pfam" id="PF01520">
    <property type="entry name" value="Amidase_3"/>
    <property type="match status" value="1"/>
</dbReference>
<evidence type="ECO:0000256" key="2">
    <source>
        <dbReference type="ARBA" id="ARBA00011901"/>
    </source>
</evidence>
<dbReference type="EMBL" id="JAKLTR010000016">
    <property type="protein sequence ID" value="MCG2616891.1"/>
    <property type="molecule type" value="Genomic_DNA"/>
</dbReference>
<dbReference type="Pfam" id="PF11741">
    <property type="entry name" value="AMIN"/>
    <property type="match status" value="1"/>
</dbReference>
<dbReference type="InterPro" id="IPR013783">
    <property type="entry name" value="Ig-like_fold"/>
</dbReference>
<evidence type="ECO:0000259" key="5">
    <source>
        <dbReference type="SMART" id="SM00646"/>
    </source>
</evidence>
<feature type="chain" id="PRO_5047528630" description="N-acetylmuramoyl-L-alanine amidase" evidence="4">
    <location>
        <begin position="19"/>
        <end position="577"/>
    </location>
</feature>